<reference evidence="2" key="1">
    <citation type="journal article" date="2015" name="Nature">
        <title>Complex archaea that bridge the gap between prokaryotes and eukaryotes.</title>
        <authorList>
            <person name="Spang A."/>
            <person name="Saw J.H."/>
            <person name="Jorgensen S.L."/>
            <person name="Zaremba-Niedzwiedzka K."/>
            <person name="Martijn J."/>
            <person name="Lind A.E."/>
            <person name="van Eijk R."/>
            <person name="Schleper C."/>
            <person name="Guy L."/>
            <person name="Ettema T.J."/>
        </authorList>
    </citation>
    <scope>NUCLEOTIDE SEQUENCE</scope>
</reference>
<protein>
    <submittedName>
        <fullName evidence="2">Uncharacterized protein</fullName>
    </submittedName>
</protein>
<feature type="region of interest" description="Disordered" evidence="1">
    <location>
        <begin position="49"/>
        <end position="95"/>
    </location>
</feature>
<dbReference type="AlphaFoldDB" id="A0A0F9SVE0"/>
<dbReference type="EMBL" id="LAZR01000397">
    <property type="protein sequence ID" value="KKN70769.1"/>
    <property type="molecule type" value="Genomic_DNA"/>
</dbReference>
<evidence type="ECO:0000256" key="1">
    <source>
        <dbReference type="SAM" id="MobiDB-lite"/>
    </source>
</evidence>
<gene>
    <name evidence="2" type="ORF">LCGC14_0427640</name>
</gene>
<sequence length="95" mass="11144">MARKFYQCVVSSVHNHETGNRVYKGGHLTLNEKSKQTEQLVRMGFVKEVDKPLTKSRRELERTRRKQDNREPDDKKDPEDGKKDPENPPPETPKE</sequence>
<name>A0A0F9SVE0_9ZZZZ</name>
<accession>A0A0F9SVE0</accession>
<evidence type="ECO:0000313" key="2">
    <source>
        <dbReference type="EMBL" id="KKN70769.1"/>
    </source>
</evidence>
<organism evidence="2">
    <name type="scientific">marine sediment metagenome</name>
    <dbReference type="NCBI Taxonomy" id="412755"/>
    <lineage>
        <taxon>unclassified sequences</taxon>
        <taxon>metagenomes</taxon>
        <taxon>ecological metagenomes</taxon>
    </lineage>
</organism>
<comment type="caution">
    <text evidence="2">The sequence shown here is derived from an EMBL/GenBank/DDBJ whole genome shotgun (WGS) entry which is preliminary data.</text>
</comment>
<proteinExistence type="predicted"/>